<accession>A0AAF0UYW3</accession>
<proteinExistence type="predicted"/>
<gene>
    <name evidence="3" type="ORF">MTR67_048953</name>
</gene>
<dbReference type="GO" id="GO:0005737">
    <property type="term" value="C:cytoplasm"/>
    <property type="evidence" value="ECO:0007669"/>
    <property type="project" value="TreeGrafter"/>
</dbReference>
<reference evidence="3" key="1">
    <citation type="submission" date="2023-08" db="EMBL/GenBank/DDBJ databases">
        <title>A de novo genome assembly of Solanum verrucosum Schlechtendal, a Mexican diploid species geographically isolated from the other diploid A-genome species in potato relatives.</title>
        <authorList>
            <person name="Hosaka K."/>
        </authorList>
    </citation>
    <scope>NUCLEOTIDE SEQUENCE</scope>
    <source>
        <tissue evidence="3">Young leaves</tissue>
    </source>
</reference>
<name>A0AAF0UYW3_SOLVR</name>
<dbReference type="EMBL" id="CP133622">
    <property type="protein sequence ID" value="WMV55568.1"/>
    <property type="molecule type" value="Genomic_DNA"/>
</dbReference>
<dbReference type="PANTHER" id="PTHR23346:SF19">
    <property type="entry name" value="PROTEASOME ADAPTER AND SCAFFOLD PROTEIN ECM29"/>
    <property type="match status" value="1"/>
</dbReference>
<dbReference type="GO" id="GO:0043248">
    <property type="term" value="P:proteasome assembly"/>
    <property type="evidence" value="ECO:0007669"/>
    <property type="project" value="InterPro"/>
</dbReference>
<evidence type="ECO:0000256" key="1">
    <source>
        <dbReference type="ARBA" id="ARBA00022737"/>
    </source>
</evidence>
<evidence type="ECO:0000259" key="2">
    <source>
        <dbReference type="Pfam" id="PF13001"/>
    </source>
</evidence>
<evidence type="ECO:0000313" key="3">
    <source>
        <dbReference type="EMBL" id="WMV55568.1"/>
    </source>
</evidence>
<sequence length="484" mass="53179">MADSSSSSSTTASSWSSMLSGKSAVEIEELLDRMLTRLALCDDYKLQDLLTKLLPLSIASLSSPAPLVRNKVLEILSHVNKRVKHQNDIGLPLSDLWQLYMESNASSMVRNFCIMYVEMAVDRTRKEDKENMAPNFLANISKLPLQHQDILLRVITKVIGECHSVKISDEVAAKYRRSGDLPDHKIFLEFCLHMVLYQPTSQSGACPAGLSIAQCDRVTGKRQLTNDYLRNVKLGILNIVQAMELSTELVYPLYVAASADCQESIVKRGEELHKKNASGVNLEDANLVSKLFVLFNGSSQFLIFIVLAFRLVLSTLEMPSLGRGGWWSPTSFVEGNMDSLYGLGVSFPYDVTFGVELCPSNASIHGTEVETFKNPKHTGLGTFMLEVSSSKPLATKARDADSSNGVAVFIGTAGTDQIPPESRVSPGNPSLRAKLMSIFCRSITAANSFPLTLQCIFGCIYGKNPVFGIELGYARKPLSHLVKH</sequence>
<dbReference type="GO" id="GO:0005634">
    <property type="term" value="C:nucleus"/>
    <property type="evidence" value="ECO:0007669"/>
    <property type="project" value="TreeGrafter"/>
</dbReference>
<keyword evidence="1" id="KW-0677">Repeat</keyword>
<dbReference type="Proteomes" id="UP001234989">
    <property type="component" value="Chromosome 11"/>
</dbReference>
<dbReference type="Pfam" id="PF13001">
    <property type="entry name" value="ECM29_N"/>
    <property type="match status" value="2"/>
</dbReference>
<feature type="domain" description="Proteasome component Ecm29 N-terminal" evidence="2">
    <location>
        <begin position="408"/>
        <end position="464"/>
    </location>
</feature>
<evidence type="ECO:0000313" key="4">
    <source>
        <dbReference type="Proteomes" id="UP001234989"/>
    </source>
</evidence>
<dbReference type="GO" id="GO:0036503">
    <property type="term" value="P:ERAD pathway"/>
    <property type="evidence" value="ECO:0007669"/>
    <property type="project" value="TreeGrafter"/>
</dbReference>
<organism evidence="3 4">
    <name type="scientific">Solanum verrucosum</name>
    <dbReference type="NCBI Taxonomy" id="315347"/>
    <lineage>
        <taxon>Eukaryota</taxon>
        <taxon>Viridiplantae</taxon>
        <taxon>Streptophyta</taxon>
        <taxon>Embryophyta</taxon>
        <taxon>Tracheophyta</taxon>
        <taxon>Spermatophyta</taxon>
        <taxon>Magnoliopsida</taxon>
        <taxon>eudicotyledons</taxon>
        <taxon>Gunneridae</taxon>
        <taxon>Pentapetalae</taxon>
        <taxon>asterids</taxon>
        <taxon>lamiids</taxon>
        <taxon>Solanales</taxon>
        <taxon>Solanaceae</taxon>
        <taxon>Solanoideae</taxon>
        <taxon>Solaneae</taxon>
        <taxon>Solanum</taxon>
    </lineage>
</organism>
<protein>
    <recommendedName>
        <fullName evidence="2">Proteasome component Ecm29 N-terminal domain-containing protein</fullName>
    </recommendedName>
</protein>
<dbReference type="PANTHER" id="PTHR23346">
    <property type="entry name" value="TRANSLATIONAL ACTIVATOR GCN1-RELATED"/>
    <property type="match status" value="1"/>
</dbReference>
<feature type="domain" description="Proteasome component Ecm29 N-terminal" evidence="2">
    <location>
        <begin position="31"/>
        <end position="298"/>
    </location>
</feature>
<keyword evidence="4" id="KW-1185">Reference proteome</keyword>
<dbReference type="AlphaFoldDB" id="A0AAF0UYW3"/>
<dbReference type="InterPro" id="IPR024372">
    <property type="entry name" value="Ecm29_N"/>
</dbReference>
<dbReference type="GO" id="GO:0060090">
    <property type="term" value="F:molecular adaptor activity"/>
    <property type="evidence" value="ECO:0007669"/>
    <property type="project" value="InterPro"/>
</dbReference>